<feature type="compositionally biased region" description="Low complexity" evidence="1">
    <location>
        <begin position="93"/>
        <end position="107"/>
    </location>
</feature>
<dbReference type="AlphaFoldDB" id="A0A9W7D4A2"/>
<feature type="region of interest" description="Disordered" evidence="1">
    <location>
        <begin position="1"/>
        <end position="193"/>
    </location>
</feature>
<protein>
    <submittedName>
        <fullName evidence="2">Unnamed protein product</fullName>
    </submittedName>
</protein>
<feature type="compositionally biased region" description="Basic residues" evidence="1">
    <location>
        <begin position="38"/>
        <end position="47"/>
    </location>
</feature>
<feature type="region of interest" description="Disordered" evidence="1">
    <location>
        <begin position="304"/>
        <end position="339"/>
    </location>
</feature>
<feature type="compositionally biased region" description="Basic and acidic residues" evidence="1">
    <location>
        <begin position="1"/>
        <end position="12"/>
    </location>
</feature>
<reference evidence="2" key="1">
    <citation type="submission" date="2023-04" db="EMBL/GenBank/DDBJ databases">
        <title>Phytophthora fragariaefolia NBRC 109709.</title>
        <authorList>
            <person name="Ichikawa N."/>
            <person name="Sato H."/>
            <person name="Tonouchi N."/>
        </authorList>
    </citation>
    <scope>NUCLEOTIDE SEQUENCE</scope>
    <source>
        <strain evidence="2">NBRC 109709</strain>
    </source>
</reference>
<feature type="region of interest" description="Disordered" evidence="1">
    <location>
        <begin position="245"/>
        <end position="280"/>
    </location>
</feature>
<gene>
    <name evidence="2" type="ORF">Pfra01_002238500</name>
</gene>
<proteinExistence type="predicted"/>
<dbReference type="Proteomes" id="UP001165121">
    <property type="component" value="Unassembled WGS sequence"/>
</dbReference>
<organism evidence="2 3">
    <name type="scientific">Phytophthora fragariaefolia</name>
    <dbReference type="NCBI Taxonomy" id="1490495"/>
    <lineage>
        <taxon>Eukaryota</taxon>
        <taxon>Sar</taxon>
        <taxon>Stramenopiles</taxon>
        <taxon>Oomycota</taxon>
        <taxon>Peronosporomycetes</taxon>
        <taxon>Peronosporales</taxon>
        <taxon>Peronosporaceae</taxon>
        <taxon>Phytophthora</taxon>
    </lineage>
</organism>
<sequence length="339" mass="34905">MSPKEQAAESRRTSPGTSLAAARGRRLQRKAATPPRALVRKRVRRPLRVLDGDSESDSASSVQESSPDPNTSGDVKTAVSIAPASLVASTSTSQALEGSESQSSASNSDRRGHKSTPSRSPSAPEIRTKALSRGASRPSGPYRDGAGASSSAASRTAYRTSSPARVRVLDLSGKVAARSTSPPTSSGTLDSGGVSHGLLASTLQAIRSSPTLRPLRSLPALSSDESLATLLLSDDDVEIVDVLATVPRPSAGSREDTSPGGVTGDTDGQRRGPALRSKAASSEFHYTLLLEALKADDDDVLGLTELSPTRSQSTSLTQAEPSAAPTTGPPSSRGTSKVK</sequence>
<feature type="compositionally biased region" description="Polar residues" evidence="1">
    <location>
        <begin position="306"/>
        <end position="320"/>
    </location>
</feature>
<feature type="compositionally biased region" description="Low complexity" evidence="1">
    <location>
        <begin position="321"/>
        <end position="332"/>
    </location>
</feature>
<evidence type="ECO:0000313" key="3">
    <source>
        <dbReference type="Proteomes" id="UP001165121"/>
    </source>
</evidence>
<feature type="compositionally biased region" description="Polar residues" evidence="1">
    <location>
        <begin position="178"/>
        <end position="189"/>
    </location>
</feature>
<evidence type="ECO:0000256" key="1">
    <source>
        <dbReference type="SAM" id="MobiDB-lite"/>
    </source>
</evidence>
<feature type="compositionally biased region" description="Low complexity" evidence="1">
    <location>
        <begin position="142"/>
        <end position="165"/>
    </location>
</feature>
<evidence type="ECO:0000313" key="2">
    <source>
        <dbReference type="EMBL" id="GMF53925.1"/>
    </source>
</evidence>
<comment type="caution">
    <text evidence="2">The sequence shown here is derived from an EMBL/GenBank/DDBJ whole genome shotgun (WGS) entry which is preliminary data.</text>
</comment>
<dbReference type="EMBL" id="BSXT01003399">
    <property type="protein sequence ID" value="GMF53925.1"/>
    <property type="molecule type" value="Genomic_DNA"/>
</dbReference>
<accession>A0A9W7D4A2</accession>
<name>A0A9W7D4A2_9STRA</name>
<keyword evidence="3" id="KW-1185">Reference proteome</keyword>
<feature type="compositionally biased region" description="Low complexity" evidence="1">
    <location>
        <begin position="57"/>
        <end position="68"/>
    </location>
</feature>